<protein>
    <submittedName>
        <fullName evidence="2">SseB family protein</fullName>
    </submittedName>
</protein>
<reference evidence="2 3" key="1">
    <citation type="submission" date="2020-02" db="EMBL/GenBank/DDBJ databases">
        <title>Whole-genome analyses of novel actinobacteria.</title>
        <authorList>
            <person name="Sahin N."/>
        </authorList>
    </citation>
    <scope>NUCLEOTIDE SEQUENCE [LARGE SCALE GENOMIC DNA]</scope>
    <source>
        <strain evidence="2 3">A7024</strain>
    </source>
</reference>
<evidence type="ECO:0000313" key="2">
    <source>
        <dbReference type="EMBL" id="NGN64308.1"/>
    </source>
</evidence>
<dbReference type="Pfam" id="PF07179">
    <property type="entry name" value="SseB"/>
    <property type="match status" value="1"/>
</dbReference>
<proteinExistence type="predicted"/>
<evidence type="ECO:0000313" key="3">
    <source>
        <dbReference type="Proteomes" id="UP000481583"/>
    </source>
</evidence>
<sequence length="252" mass="25908">MAAPKNIPDSPFAADDGTADPRLAEALAAHAKEPTAGNHAAVLAALRGARLLVPVVALLTEAETGSDGLRRDKTSEMAIPTLKGPGGRKALPAFTSTEALTRWDPEARPVAVPLHQAIQAAVSERADTLALDIAGPAPYELSGPALLAAAEGRDSADPLTDPAVREAVREVLAGDEAVRLAHLGPGGADADGTLALVLEPGTQEQTAEAAQRIARALASHEALRARLGRGMTLALLPPEAAARLTGEPIYER</sequence>
<gene>
    <name evidence="2" type="ORF">G5C51_10380</name>
</gene>
<name>A0A6G4TYV8_9ACTN</name>
<evidence type="ECO:0000259" key="1">
    <source>
        <dbReference type="Pfam" id="PF07179"/>
    </source>
</evidence>
<comment type="caution">
    <text evidence="2">The sequence shown here is derived from an EMBL/GenBank/DDBJ whole genome shotgun (WGS) entry which is preliminary data.</text>
</comment>
<dbReference type="RefSeq" id="WP_165235370.1">
    <property type="nucleotide sequence ID" value="NZ_JAAKZV010000031.1"/>
</dbReference>
<dbReference type="InterPro" id="IPR009839">
    <property type="entry name" value="SseB_N"/>
</dbReference>
<feature type="domain" description="SseB protein N-terminal" evidence="1">
    <location>
        <begin position="23"/>
        <end position="146"/>
    </location>
</feature>
<accession>A0A6G4TYV8</accession>
<dbReference type="Proteomes" id="UP000481583">
    <property type="component" value="Unassembled WGS sequence"/>
</dbReference>
<dbReference type="EMBL" id="JAAKZV010000031">
    <property type="protein sequence ID" value="NGN64308.1"/>
    <property type="molecule type" value="Genomic_DNA"/>
</dbReference>
<keyword evidence="3" id="KW-1185">Reference proteome</keyword>
<dbReference type="AlphaFoldDB" id="A0A6G4TYV8"/>
<organism evidence="2 3">
    <name type="scientific">Streptomyces coryli</name>
    <dbReference type="NCBI Taxonomy" id="1128680"/>
    <lineage>
        <taxon>Bacteria</taxon>
        <taxon>Bacillati</taxon>
        <taxon>Actinomycetota</taxon>
        <taxon>Actinomycetes</taxon>
        <taxon>Kitasatosporales</taxon>
        <taxon>Streptomycetaceae</taxon>
        <taxon>Streptomyces</taxon>
    </lineage>
</organism>